<dbReference type="AlphaFoldDB" id="A0AAD7GZF3"/>
<dbReference type="GO" id="GO:0016705">
    <property type="term" value="F:oxidoreductase activity, acting on paired donors, with incorporation or reduction of molecular oxygen"/>
    <property type="evidence" value="ECO:0007669"/>
    <property type="project" value="InterPro"/>
</dbReference>
<proteinExistence type="inferred from homology"/>
<evidence type="ECO:0000256" key="8">
    <source>
        <dbReference type="ARBA" id="ARBA00023033"/>
    </source>
</evidence>
<evidence type="ECO:0000256" key="9">
    <source>
        <dbReference type="PIRSR" id="PIRSR602401-1"/>
    </source>
</evidence>
<evidence type="ECO:0000256" key="7">
    <source>
        <dbReference type="ARBA" id="ARBA00023004"/>
    </source>
</evidence>
<dbReference type="SUPFAM" id="SSF48264">
    <property type="entry name" value="Cytochrome P450"/>
    <property type="match status" value="1"/>
</dbReference>
<comment type="similarity">
    <text evidence="3 10">Belongs to the cytochrome P450 family.</text>
</comment>
<dbReference type="InterPro" id="IPR050364">
    <property type="entry name" value="Cytochrome_P450_fung"/>
</dbReference>
<evidence type="ECO:0000313" key="11">
    <source>
        <dbReference type="EMBL" id="KAJ7708746.1"/>
    </source>
</evidence>
<protein>
    <submittedName>
        <fullName evidence="11">Cytochrome P450</fullName>
    </submittedName>
</protein>
<evidence type="ECO:0000256" key="10">
    <source>
        <dbReference type="RuleBase" id="RU000461"/>
    </source>
</evidence>
<comment type="caution">
    <text evidence="11">The sequence shown here is derived from an EMBL/GenBank/DDBJ whole genome shotgun (WGS) entry which is preliminary data.</text>
</comment>
<dbReference type="InterPro" id="IPR001128">
    <property type="entry name" value="Cyt_P450"/>
</dbReference>
<keyword evidence="6 10" id="KW-0560">Oxidoreductase</keyword>
<reference evidence="11" key="1">
    <citation type="submission" date="2023-03" db="EMBL/GenBank/DDBJ databases">
        <title>Massive genome expansion in bonnet fungi (Mycena s.s.) driven by repeated elements and novel gene families across ecological guilds.</title>
        <authorList>
            <consortium name="Lawrence Berkeley National Laboratory"/>
            <person name="Harder C.B."/>
            <person name="Miyauchi S."/>
            <person name="Viragh M."/>
            <person name="Kuo A."/>
            <person name="Thoen E."/>
            <person name="Andreopoulos B."/>
            <person name="Lu D."/>
            <person name="Skrede I."/>
            <person name="Drula E."/>
            <person name="Henrissat B."/>
            <person name="Morin E."/>
            <person name="Kohler A."/>
            <person name="Barry K."/>
            <person name="LaButti K."/>
            <person name="Morin E."/>
            <person name="Salamov A."/>
            <person name="Lipzen A."/>
            <person name="Mereny Z."/>
            <person name="Hegedus B."/>
            <person name="Baldrian P."/>
            <person name="Stursova M."/>
            <person name="Weitz H."/>
            <person name="Taylor A."/>
            <person name="Grigoriev I.V."/>
            <person name="Nagy L.G."/>
            <person name="Martin F."/>
            <person name="Kauserud H."/>
        </authorList>
    </citation>
    <scope>NUCLEOTIDE SEQUENCE</scope>
    <source>
        <strain evidence="11">CBHHK067</strain>
    </source>
</reference>
<dbReference type="PROSITE" id="PS00086">
    <property type="entry name" value="CYTOCHROME_P450"/>
    <property type="match status" value="1"/>
</dbReference>
<keyword evidence="4 9" id="KW-0349">Heme</keyword>
<keyword evidence="12" id="KW-1185">Reference proteome</keyword>
<dbReference type="GO" id="GO:0004497">
    <property type="term" value="F:monooxygenase activity"/>
    <property type="evidence" value="ECO:0007669"/>
    <property type="project" value="UniProtKB-KW"/>
</dbReference>
<dbReference type="Pfam" id="PF00067">
    <property type="entry name" value="p450"/>
    <property type="match status" value="1"/>
</dbReference>
<dbReference type="Gene3D" id="1.10.630.10">
    <property type="entry name" value="Cytochrome P450"/>
    <property type="match status" value="1"/>
</dbReference>
<dbReference type="InterPro" id="IPR002401">
    <property type="entry name" value="Cyt_P450_E_grp-I"/>
</dbReference>
<dbReference type="PANTHER" id="PTHR46300">
    <property type="entry name" value="P450, PUTATIVE (EUROFUNG)-RELATED-RELATED"/>
    <property type="match status" value="1"/>
</dbReference>
<evidence type="ECO:0000256" key="1">
    <source>
        <dbReference type="ARBA" id="ARBA00001971"/>
    </source>
</evidence>
<comment type="cofactor">
    <cofactor evidence="1 9">
        <name>heme</name>
        <dbReference type="ChEBI" id="CHEBI:30413"/>
    </cofactor>
</comment>
<keyword evidence="8 10" id="KW-0503">Monooxygenase</keyword>
<name>A0AAD7GZF3_MYCRO</name>
<evidence type="ECO:0000256" key="3">
    <source>
        <dbReference type="ARBA" id="ARBA00010617"/>
    </source>
</evidence>
<dbReference type="GO" id="GO:0020037">
    <property type="term" value="F:heme binding"/>
    <property type="evidence" value="ECO:0007669"/>
    <property type="project" value="InterPro"/>
</dbReference>
<dbReference type="CDD" id="cd11065">
    <property type="entry name" value="CYP64-like"/>
    <property type="match status" value="1"/>
</dbReference>
<comment type="pathway">
    <text evidence="2">Secondary metabolite biosynthesis.</text>
</comment>
<evidence type="ECO:0000256" key="5">
    <source>
        <dbReference type="ARBA" id="ARBA00022723"/>
    </source>
</evidence>
<gene>
    <name evidence="11" type="ORF">B0H17DRAFT_1030744</name>
</gene>
<dbReference type="InterPro" id="IPR036396">
    <property type="entry name" value="Cyt_P450_sf"/>
</dbReference>
<dbReference type="GO" id="GO:0005506">
    <property type="term" value="F:iron ion binding"/>
    <property type="evidence" value="ECO:0007669"/>
    <property type="project" value="InterPro"/>
</dbReference>
<dbReference type="InterPro" id="IPR017972">
    <property type="entry name" value="Cyt_P450_CS"/>
</dbReference>
<dbReference type="EMBL" id="JARKIE010000003">
    <property type="protein sequence ID" value="KAJ7708746.1"/>
    <property type="molecule type" value="Genomic_DNA"/>
</dbReference>
<feature type="binding site" description="axial binding residue" evidence="9">
    <location>
        <position position="436"/>
    </location>
    <ligand>
        <name>heme</name>
        <dbReference type="ChEBI" id="CHEBI:30413"/>
    </ligand>
    <ligandPart>
        <name>Fe</name>
        <dbReference type="ChEBI" id="CHEBI:18248"/>
    </ligandPart>
</feature>
<keyword evidence="7 9" id="KW-0408">Iron</keyword>
<dbReference type="PANTHER" id="PTHR46300:SF7">
    <property type="entry name" value="P450, PUTATIVE (EUROFUNG)-RELATED"/>
    <property type="match status" value="1"/>
</dbReference>
<accession>A0AAD7GZF3</accession>
<organism evidence="11 12">
    <name type="scientific">Mycena rosella</name>
    <name type="common">Pink bonnet</name>
    <name type="synonym">Agaricus rosellus</name>
    <dbReference type="NCBI Taxonomy" id="1033263"/>
    <lineage>
        <taxon>Eukaryota</taxon>
        <taxon>Fungi</taxon>
        <taxon>Dikarya</taxon>
        <taxon>Basidiomycota</taxon>
        <taxon>Agaricomycotina</taxon>
        <taxon>Agaricomycetes</taxon>
        <taxon>Agaricomycetidae</taxon>
        <taxon>Agaricales</taxon>
        <taxon>Marasmiineae</taxon>
        <taxon>Mycenaceae</taxon>
        <taxon>Mycena</taxon>
    </lineage>
</organism>
<sequence length="504" mass="56039">MFLTWVDLVLTGVGLFCVVKLVFRRSTPPPPPGPRRLPLLENLFDIPSEREWIKFSEWGETYGDISSVSVFGQQLTILNGVQAAMDILDKKSSICSDRPIVPMGGELVGWKNTLVFVPYGARFRNYRRLAHSLFGSRSTMASFEPLEELETHRFLKRLLSDPDGLQNHIRKTAGALILRISHGYEVKEGADPFVTLADVATGQFALATSPGAFLVNLIPPLQHLPSWFPGAGFKNTAKAWAETLHQMVEQPFQFVKEQMAAGTAENSLVYNLLDGKDVSSEEEFDVKWLAASLYSGGADTTVAAIYAFFKAMTLYPDVQAKAQREIDSVIGNDRLPGFSDKDKLPYTTALALEVFRWHSVTPTGVPHRVTEDHILEEGWFLPKGSLIITNIWKMAHDPRVYSNPMVFEPERFIEKDGKAAELDPRDLAFGFGRRICPGRVLADASVFISCAMSLATFNISKHPESGEIDREQGTGTISHPTAFRCLIQPRSDKALDLIQGDIAH</sequence>
<dbReference type="PRINTS" id="PR00463">
    <property type="entry name" value="EP450I"/>
</dbReference>
<evidence type="ECO:0000256" key="2">
    <source>
        <dbReference type="ARBA" id="ARBA00005179"/>
    </source>
</evidence>
<keyword evidence="5 9" id="KW-0479">Metal-binding</keyword>
<evidence type="ECO:0000313" key="12">
    <source>
        <dbReference type="Proteomes" id="UP001221757"/>
    </source>
</evidence>
<dbReference type="Proteomes" id="UP001221757">
    <property type="component" value="Unassembled WGS sequence"/>
</dbReference>
<evidence type="ECO:0000256" key="6">
    <source>
        <dbReference type="ARBA" id="ARBA00023002"/>
    </source>
</evidence>
<evidence type="ECO:0000256" key="4">
    <source>
        <dbReference type="ARBA" id="ARBA00022617"/>
    </source>
</evidence>